<dbReference type="AlphaFoldDB" id="A0A6I2TZW8"/>
<feature type="transmembrane region" description="Helical" evidence="1">
    <location>
        <begin position="128"/>
        <end position="149"/>
    </location>
</feature>
<evidence type="ECO:0000259" key="2">
    <source>
        <dbReference type="Pfam" id="PF04773"/>
    </source>
</evidence>
<reference evidence="4 5" key="1">
    <citation type="submission" date="2019-08" db="EMBL/GenBank/DDBJ databases">
        <title>In-depth cultivation of the pig gut microbiome towards novel bacterial diversity and tailored functional studies.</title>
        <authorList>
            <person name="Wylensek D."/>
            <person name="Hitch T.C.A."/>
            <person name="Clavel T."/>
        </authorList>
    </citation>
    <scope>NUCLEOTIDE SEQUENCE [LARGE SCALE GENOMIC DNA]</scope>
    <source>
        <strain evidence="4 5">LKV-178-WT-2C</strain>
    </source>
</reference>
<organism evidence="4 5">
    <name type="scientific">Segatella copri</name>
    <dbReference type="NCBI Taxonomy" id="165179"/>
    <lineage>
        <taxon>Bacteria</taxon>
        <taxon>Pseudomonadati</taxon>
        <taxon>Bacteroidota</taxon>
        <taxon>Bacteroidia</taxon>
        <taxon>Bacteroidales</taxon>
        <taxon>Prevotellaceae</taxon>
        <taxon>Segatella</taxon>
    </lineage>
</organism>
<proteinExistence type="predicted"/>
<dbReference type="InterPro" id="IPR012373">
    <property type="entry name" value="Ferrdict_sens_TM"/>
</dbReference>
<dbReference type="InterPro" id="IPR006860">
    <property type="entry name" value="FecR"/>
</dbReference>
<dbReference type="Proteomes" id="UP000450161">
    <property type="component" value="Unassembled WGS sequence"/>
</dbReference>
<evidence type="ECO:0000256" key="1">
    <source>
        <dbReference type="SAM" id="Phobius"/>
    </source>
</evidence>
<dbReference type="Gene3D" id="2.60.120.1440">
    <property type="match status" value="1"/>
</dbReference>
<dbReference type="GO" id="GO:0016989">
    <property type="term" value="F:sigma factor antagonist activity"/>
    <property type="evidence" value="ECO:0007669"/>
    <property type="project" value="TreeGrafter"/>
</dbReference>
<evidence type="ECO:0000259" key="3">
    <source>
        <dbReference type="Pfam" id="PF16344"/>
    </source>
</evidence>
<dbReference type="Pfam" id="PF04773">
    <property type="entry name" value="FecR"/>
    <property type="match status" value="1"/>
</dbReference>
<evidence type="ECO:0000313" key="5">
    <source>
        <dbReference type="Proteomes" id="UP000450161"/>
    </source>
</evidence>
<feature type="domain" description="Protein FecR C-terminal" evidence="3">
    <location>
        <begin position="361"/>
        <end position="427"/>
    </location>
</feature>
<feature type="domain" description="FecR protein" evidence="2">
    <location>
        <begin position="224"/>
        <end position="317"/>
    </location>
</feature>
<dbReference type="PANTHER" id="PTHR30273:SF2">
    <property type="entry name" value="PROTEIN FECR"/>
    <property type="match status" value="1"/>
</dbReference>
<keyword evidence="1" id="KW-1133">Transmembrane helix</keyword>
<dbReference type="PANTHER" id="PTHR30273">
    <property type="entry name" value="PERIPLASMIC SIGNAL SENSOR AND SIGMA FACTOR ACTIVATOR FECR-RELATED"/>
    <property type="match status" value="1"/>
</dbReference>
<sequence length="434" mass="48975">MQLFFTFFLIFVTTNAPECVIIVNTENNSITKVLENMNKNIDINTLVSKLLTGEISEEEGKELLSRVEQDASLKDKIEHLMNEDDFLQRYHLYKSIDAEKAKATFKASLQHAEAQEDRNDDKAATIIWLRRIAAAAAIVLILMGTWMYFGHQGSTPPAVITAELHQAIERVQQNDMNGATLTINGKTIKVKDAQSALAQAEKVADSKDGSSFFGSDEITESSLITKKDKEFWMVLDDGTYVHLNYNTTLIYPNHFVGSERKVKLKGEAYFIVTNDPKKRPFIVETANGDVHDYGTEFNVNTMKEKGVTSVVLVKGKVGVSSKYGKEYLLKPGDMATLKAGRTPDIQQVDVNLYTSWNTGNFLFDGCTLQDLMEVISHWYNMKVEFSSEDMKELRFTGSIDKYEPMGQTLNAIENITRLKITAKEGIINIREYKH</sequence>
<dbReference type="InterPro" id="IPR032508">
    <property type="entry name" value="FecR_C"/>
</dbReference>
<name>A0A6I2TZW8_9BACT</name>
<accession>A0A6I2TZW8</accession>
<keyword evidence="1" id="KW-0472">Membrane</keyword>
<dbReference type="EMBL" id="VUNF01000021">
    <property type="protein sequence ID" value="MST78117.1"/>
    <property type="molecule type" value="Genomic_DNA"/>
</dbReference>
<dbReference type="Gene3D" id="3.55.50.30">
    <property type="match status" value="1"/>
</dbReference>
<protein>
    <submittedName>
        <fullName evidence="4">FecR family protein</fullName>
    </submittedName>
</protein>
<comment type="caution">
    <text evidence="4">The sequence shown here is derived from an EMBL/GenBank/DDBJ whole genome shotgun (WGS) entry which is preliminary data.</text>
</comment>
<gene>
    <name evidence="4" type="ORF">FYJ72_10615</name>
</gene>
<dbReference type="Pfam" id="PF16344">
    <property type="entry name" value="FecR_C"/>
    <property type="match status" value="1"/>
</dbReference>
<evidence type="ECO:0000313" key="4">
    <source>
        <dbReference type="EMBL" id="MST78117.1"/>
    </source>
</evidence>
<keyword evidence="1" id="KW-0812">Transmembrane</keyword>